<protein>
    <submittedName>
        <fullName evidence="1">Uncharacterized protein</fullName>
    </submittedName>
</protein>
<name>A0A4C1ZQC1_EUMVA</name>
<gene>
    <name evidence="1" type="ORF">EVAR_65072_1</name>
</gene>
<organism evidence="1 2">
    <name type="scientific">Eumeta variegata</name>
    <name type="common">Bagworm moth</name>
    <name type="synonym">Eumeta japonica</name>
    <dbReference type="NCBI Taxonomy" id="151549"/>
    <lineage>
        <taxon>Eukaryota</taxon>
        <taxon>Metazoa</taxon>
        <taxon>Ecdysozoa</taxon>
        <taxon>Arthropoda</taxon>
        <taxon>Hexapoda</taxon>
        <taxon>Insecta</taxon>
        <taxon>Pterygota</taxon>
        <taxon>Neoptera</taxon>
        <taxon>Endopterygota</taxon>
        <taxon>Lepidoptera</taxon>
        <taxon>Glossata</taxon>
        <taxon>Ditrysia</taxon>
        <taxon>Tineoidea</taxon>
        <taxon>Psychidae</taxon>
        <taxon>Oiketicinae</taxon>
        <taxon>Eumeta</taxon>
    </lineage>
</organism>
<evidence type="ECO:0000313" key="2">
    <source>
        <dbReference type="Proteomes" id="UP000299102"/>
    </source>
</evidence>
<proteinExistence type="predicted"/>
<dbReference type="EMBL" id="BGZK01002101">
    <property type="protein sequence ID" value="GBP90656.1"/>
    <property type="molecule type" value="Genomic_DNA"/>
</dbReference>
<keyword evidence="2" id="KW-1185">Reference proteome</keyword>
<evidence type="ECO:0000313" key="1">
    <source>
        <dbReference type="EMBL" id="GBP90656.1"/>
    </source>
</evidence>
<reference evidence="1 2" key="1">
    <citation type="journal article" date="2019" name="Commun. Biol.">
        <title>The bagworm genome reveals a unique fibroin gene that provides high tensile strength.</title>
        <authorList>
            <person name="Kono N."/>
            <person name="Nakamura H."/>
            <person name="Ohtoshi R."/>
            <person name="Tomita M."/>
            <person name="Numata K."/>
            <person name="Arakawa K."/>
        </authorList>
    </citation>
    <scope>NUCLEOTIDE SEQUENCE [LARGE SCALE GENOMIC DNA]</scope>
</reference>
<dbReference type="AlphaFoldDB" id="A0A4C1ZQC1"/>
<accession>A0A4C1ZQC1</accession>
<dbReference type="Proteomes" id="UP000299102">
    <property type="component" value="Unassembled WGS sequence"/>
</dbReference>
<comment type="caution">
    <text evidence="1">The sequence shown here is derived from an EMBL/GenBank/DDBJ whole genome shotgun (WGS) entry which is preliminary data.</text>
</comment>
<sequence>MAFSTIETGHRTRITIENLDLIEIKNKNMGKFEYAIKVRIKSLPESERGAVLRLKRERNREWYFMVTRVQRKKELMTTWDQWRSWGGGEGSLHRVPPI</sequence>